<dbReference type="Proteomes" id="UP000708208">
    <property type="component" value="Unassembled WGS sequence"/>
</dbReference>
<dbReference type="AlphaFoldDB" id="A0A8J2JQ31"/>
<evidence type="ECO:0000313" key="2">
    <source>
        <dbReference type="Proteomes" id="UP000708208"/>
    </source>
</evidence>
<keyword evidence="2" id="KW-1185">Reference proteome</keyword>
<name>A0A8J2JQ31_9HEXA</name>
<protein>
    <submittedName>
        <fullName evidence="1">Uncharacterized protein</fullName>
    </submittedName>
</protein>
<feature type="non-terminal residue" evidence="1">
    <location>
        <position position="1"/>
    </location>
</feature>
<comment type="caution">
    <text evidence="1">The sequence shown here is derived from an EMBL/GenBank/DDBJ whole genome shotgun (WGS) entry which is preliminary data.</text>
</comment>
<dbReference type="EMBL" id="CAJVCH010098365">
    <property type="protein sequence ID" value="CAG7723358.1"/>
    <property type="molecule type" value="Genomic_DNA"/>
</dbReference>
<organism evidence="1 2">
    <name type="scientific">Allacma fusca</name>
    <dbReference type="NCBI Taxonomy" id="39272"/>
    <lineage>
        <taxon>Eukaryota</taxon>
        <taxon>Metazoa</taxon>
        <taxon>Ecdysozoa</taxon>
        <taxon>Arthropoda</taxon>
        <taxon>Hexapoda</taxon>
        <taxon>Collembola</taxon>
        <taxon>Symphypleona</taxon>
        <taxon>Sminthuridae</taxon>
        <taxon>Allacma</taxon>
    </lineage>
</organism>
<proteinExistence type="predicted"/>
<reference evidence="1" key="1">
    <citation type="submission" date="2021-06" db="EMBL/GenBank/DDBJ databases">
        <authorList>
            <person name="Hodson N. C."/>
            <person name="Mongue J. A."/>
            <person name="Jaron S. K."/>
        </authorList>
    </citation>
    <scope>NUCLEOTIDE SEQUENCE</scope>
</reference>
<accession>A0A8J2JQ31</accession>
<sequence>AILCRGCCTYVPLKLIDR</sequence>
<gene>
    <name evidence="1" type="ORF">AFUS01_LOCUS12451</name>
</gene>
<evidence type="ECO:0000313" key="1">
    <source>
        <dbReference type="EMBL" id="CAG7723358.1"/>
    </source>
</evidence>